<evidence type="ECO:0000256" key="4">
    <source>
        <dbReference type="ARBA" id="ARBA00033107"/>
    </source>
</evidence>
<feature type="domain" description="Ribosome recycling factor" evidence="5">
    <location>
        <begin position="74"/>
        <end position="234"/>
    </location>
</feature>
<comment type="caution">
    <text evidence="6">The sequence shown here is derived from an EMBL/GenBank/DDBJ whole genome shotgun (WGS) entry which is preliminary data.</text>
</comment>
<dbReference type="PANTHER" id="PTHR20982:SF3">
    <property type="entry name" value="MITOCHONDRIAL RIBOSOME RECYCLING FACTOR PSEUDO 1"/>
    <property type="match status" value="1"/>
</dbReference>
<dbReference type="PANTHER" id="PTHR20982">
    <property type="entry name" value="RIBOSOME RECYCLING FACTOR"/>
    <property type="match status" value="1"/>
</dbReference>
<dbReference type="Pfam" id="PF01765">
    <property type="entry name" value="RRF"/>
    <property type="match status" value="1"/>
</dbReference>
<dbReference type="Gene3D" id="1.10.132.20">
    <property type="entry name" value="Ribosome-recycling factor"/>
    <property type="match status" value="1"/>
</dbReference>
<dbReference type="InterPro" id="IPR002661">
    <property type="entry name" value="Ribosome_recyc_fac"/>
</dbReference>
<accession>A0A9W9ZNK8</accession>
<name>A0A9W9ZNK8_9CNID</name>
<dbReference type="SUPFAM" id="SSF55194">
    <property type="entry name" value="Ribosome recycling factor, RRF"/>
    <property type="match status" value="1"/>
</dbReference>
<comment type="similarity">
    <text evidence="1">Belongs to the RRF family.</text>
</comment>
<dbReference type="GO" id="GO:0006412">
    <property type="term" value="P:translation"/>
    <property type="evidence" value="ECO:0007669"/>
    <property type="project" value="UniProtKB-KW"/>
</dbReference>
<evidence type="ECO:0000256" key="3">
    <source>
        <dbReference type="ARBA" id="ARBA00022917"/>
    </source>
</evidence>
<evidence type="ECO:0000313" key="7">
    <source>
        <dbReference type="Proteomes" id="UP001163046"/>
    </source>
</evidence>
<evidence type="ECO:0000259" key="5">
    <source>
        <dbReference type="Pfam" id="PF01765"/>
    </source>
</evidence>
<evidence type="ECO:0000313" key="6">
    <source>
        <dbReference type="EMBL" id="KAJ7384993.1"/>
    </source>
</evidence>
<keyword evidence="7" id="KW-1185">Reference proteome</keyword>
<reference evidence="6" key="1">
    <citation type="submission" date="2023-01" db="EMBL/GenBank/DDBJ databases">
        <title>Genome assembly of the deep-sea coral Lophelia pertusa.</title>
        <authorList>
            <person name="Herrera S."/>
            <person name="Cordes E."/>
        </authorList>
    </citation>
    <scope>NUCLEOTIDE SEQUENCE</scope>
    <source>
        <strain evidence="6">USNM1676648</strain>
        <tissue evidence="6">Polyp</tissue>
    </source>
</reference>
<evidence type="ECO:0000256" key="1">
    <source>
        <dbReference type="ARBA" id="ARBA00005912"/>
    </source>
</evidence>
<dbReference type="GO" id="GO:0043023">
    <property type="term" value="F:ribosomal large subunit binding"/>
    <property type="evidence" value="ECO:0007669"/>
    <property type="project" value="TreeGrafter"/>
</dbReference>
<dbReference type="Proteomes" id="UP001163046">
    <property type="component" value="Unassembled WGS sequence"/>
</dbReference>
<proteinExistence type="inferred from homology"/>
<organism evidence="6 7">
    <name type="scientific">Desmophyllum pertusum</name>
    <dbReference type="NCBI Taxonomy" id="174260"/>
    <lineage>
        <taxon>Eukaryota</taxon>
        <taxon>Metazoa</taxon>
        <taxon>Cnidaria</taxon>
        <taxon>Anthozoa</taxon>
        <taxon>Hexacorallia</taxon>
        <taxon>Scleractinia</taxon>
        <taxon>Caryophylliina</taxon>
        <taxon>Caryophylliidae</taxon>
        <taxon>Desmophyllum</taxon>
    </lineage>
</organism>
<sequence length="236" mass="26537">MNSSVLSRFSATLSVSATRTTYARLSLARFYAAKKGKKAKPSTVSIDHDLAEGLVDLEKLKTSMESTVGKLQVEFKDKLSVKLQPNVLDKLKVESPNSKEKFVLSQVAQIKLNNSMFVVDLSSSPELVPQAAQAIKTWNSNLEPTLDGHVISISIPKVTQEYRENLVKMAKLTSEQYKQSLRKIRQKGMSDIRKNKKGQSEDVAKTVEKMIQQLTDQYCDDTDVLLEEKTKELLRK</sequence>
<dbReference type="EMBL" id="MU825883">
    <property type="protein sequence ID" value="KAJ7384993.1"/>
    <property type="molecule type" value="Genomic_DNA"/>
</dbReference>
<dbReference type="OrthoDB" id="407355at2759"/>
<keyword evidence="3" id="KW-0648">Protein biosynthesis</keyword>
<gene>
    <name evidence="6" type="ORF">OS493_018682</name>
</gene>
<dbReference type="InterPro" id="IPR023584">
    <property type="entry name" value="Ribosome_recyc_fac_dom"/>
</dbReference>
<protein>
    <recommendedName>
        <fullName evidence="2">Ribosome-recycling factor, mitochondrial</fullName>
    </recommendedName>
    <alternativeName>
        <fullName evidence="4">Ribosome-releasing factor, mitochondrial</fullName>
    </alternativeName>
</protein>
<dbReference type="GO" id="GO:0005739">
    <property type="term" value="C:mitochondrion"/>
    <property type="evidence" value="ECO:0007669"/>
    <property type="project" value="TreeGrafter"/>
</dbReference>
<dbReference type="Gene3D" id="3.30.1360.40">
    <property type="match status" value="1"/>
</dbReference>
<dbReference type="InterPro" id="IPR036191">
    <property type="entry name" value="RRF_sf"/>
</dbReference>
<evidence type="ECO:0000256" key="2">
    <source>
        <dbReference type="ARBA" id="ARBA00020581"/>
    </source>
</evidence>
<dbReference type="AlphaFoldDB" id="A0A9W9ZNK8"/>